<dbReference type="RefSeq" id="WP_157387688.1">
    <property type="nucleotide sequence ID" value="NZ_WRPP01000002.1"/>
</dbReference>
<dbReference type="PANTHER" id="PTHR30055">
    <property type="entry name" value="HTH-TYPE TRANSCRIPTIONAL REGULATOR RUTR"/>
    <property type="match status" value="1"/>
</dbReference>
<evidence type="ECO:0000313" key="7">
    <source>
        <dbReference type="Proteomes" id="UP000466794"/>
    </source>
</evidence>
<evidence type="ECO:0000256" key="4">
    <source>
        <dbReference type="PROSITE-ProRule" id="PRU00335"/>
    </source>
</evidence>
<evidence type="ECO:0000259" key="5">
    <source>
        <dbReference type="PROSITE" id="PS50977"/>
    </source>
</evidence>
<dbReference type="AlphaFoldDB" id="A0A7K1UUU3"/>
<dbReference type="GO" id="GO:0003700">
    <property type="term" value="F:DNA-binding transcription factor activity"/>
    <property type="evidence" value="ECO:0007669"/>
    <property type="project" value="TreeGrafter"/>
</dbReference>
<dbReference type="GO" id="GO:0000976">
    <property type="term" value="F:transcription cis-regulatory region binding"/>
    <property type="evidence" value="ECO:0007669"/>
    <property type="project" value="TreeGrafter"/>
</dbReference>
<dbReference type="Gene3D" id="1.10.357.10">
    <property type="entry name" value="Tetracycline Repressor, domain 2"/>
    <property type="match status" value="1"/>
</dbReference>
<evidence type="ECO:0000256" key="1">
    <source>
        <dbReference type="ARBA" id="ARBA00023015"/>
    </source>
</evidence>
<feature type="DNA-binding region" description="H-T-H motif" evidence="4">
    <location>
        <begin position="42"/>
        <end position="61"/>
    </location>
</feature>
<dbReference type="InterPro" id="IPR001647">
    <property type="entry name" value="HTH_TetR"/>
</dbReference>
<dbReference type="Proteomes" id="UP000466794">
    <property type="component" value="Unassembled WGS sequence"/>
</dbReference>
<protein>
    <submittedName>
        <fullName evidence="6">TetR family transcriptional regulator</fullName>
    </submittedName>
</protein>
<dbReference type="Pfam" id="PF00440">
    <property type="entry name" value="TetR_N"/>
    <property type="match status" value="1"/>
</dbReference>
<dbReference type="InterPro" id="IPR009057">
    <property type="entry name" value="Homeodomain-like_sf"/>
</dbReference>
<evidence type="ECO:0000256" key="2">
    <source>
        <dbReference type="ARBA" id="ARBA00023125"/>
    </source>
</evidence>
<dbReference type="PANTHER" id="PTHR30055:SF234">
    <property type="entry name" value="HTH-TYPE TRANSCRIPTIONAL REGULATOR BETI"/>
    <property type="match status" value="1"/>
</dbReference>
<dbReference type="EMBL" id="WRPP01000002">
    <property type="protein sequence ID" value="MVU78133.1"/>
    <property type="molecule type" value="Genomic_DNA"/>
</dbReference>
<feature type="domain" description="HTH tetR-type" evidence="5">
    <location>
        <begin position="19"/>
        <end position="79"/>
    </location>
</feature>
<dbReference type="InterPro" id="IPR050109">
    <property type="entry name" value="HTH-type_TetR-like_transc_reg"/>
</dbReference>
<keyword evidence="3" id="KW-0804">Transcription</keyword>
<accession>A0A7K1UUU3</accession>
<dbReference type="PROSITE" id="PS50977">
    <property type="entry name" value="HTH_TETR_2"/>
    <property type="match status" value="1"/>
</dbReference>
<evidence type="ECO:0000256" key="3">
    <source>
        <dbReference type="ARBA" id="ARBA00023163"/>
    </source>
</evidence>
<dbReference type="SUPFAM" id="SSF46689">
    <property type="entry name" value="Homeodomain-like"/>
    <property type="match status" value="1"/>
</dbReference>
<evidence type="ECO:0000313" key="6">
    <source>
        <dbReference type="EMBL" id="MVU78133.1"/>
    </source>
</evidence>
<sequence length="210" mass="23754">MGDATERTVPRRTMQQRREATVARLVDATIESICAVGVDRTSLREICTRAELSNGALFKQFGSRSELIAAASEEILTRLLAQFHQVIDHLADDENSLEASLRFLRVAMSTPLTHALRQIYMATLHDADLRTRIEPAVSRYYSALTEHVEQTGALNQFPEHVREPLTFIVLHQFSGEALTRVAYPRTDIQDRMLEITLDMLLSYAATLRAR</sequence>
<name>A0A7K1UUU3_9NOCA</name>
<keyword evidence="2 4" id="KW-0238">DNA-binding</keyword>
<keyword evidence="1" id="KW-0805">Transcription regulation</keyword>
<proteinExistence type="predicted"/>
<gene>
    <name evidence="6" type="ORF">GPX89_12865</name>
</gene>
<keyword evidence="7" id="KW-1185">Reference proteome</keyword>
<reference evidence="6 7" key="1">
    <citation type="submission" date="2019-12" db="EMBL/GenBank/DDBJ databases">
        <title>Nocardia sp. nov. ET3-3 isolated from soil.</title>
        <authorList>
            <person name="Kanchanasin P."/>
            <person name="Tanasupawat S."/>
            <person name="Yuki M."/>
            <person name="Kudo T."/>
        </authorList>
    </citation>
    <scope>NUCLEOTIDE SEQUENCE [LARGE SCALE GENOMIC DNA]</scope>
    <source>
        <strain evidence="6 7">ET3-3</strain>
    </source>
</reference>
<organism evidence="6 7">
    <name type="scientific">Nocardia terrae</name>
    <dbReference type="NCBI Taxonomy" id="2675851"/>
    <lineage>
        <taxon>Bacteria</taxon>
        <taxon>Bacillati</taxon>
        <taxon>Actinomycetota</taxon>
        <taxon>Actinomycetes</taxon>
        <taxon>Mycobacteriales</taxon>
        <taxon>Nocardiaceae</taxon>
        <taxon>Nocardia</taxon>
    </lineage>
</organism>
<comment type="caution">
    <text evidence="6">The sequence shown here is derived from an EMBL/GenBank/DDBJ whole genome shotgun (WGS) entry which is preliminary data.</text>
</comment>